<dbReference type="InterPro" id="IPR001304">
    <property type="entry name" value="C-type_lectin-like"/>
</dbReference>
<comment type="subcellular location">
    <subcellularLocation>
        <location evidence="2">Cell membrane</location>
    </subcellularLocation>
    <subcellularLocation>
        <location evidence="1">Membrane</location>
        <topology evidence="1">Multi-pass membrane protein</topology>
    </subcellularLocation>
</comment>
<dbReference type="SUPFAM" id="SSF90112">
    <property type="entry name" value="Neurotransmitter-gated ion-channel transmembrane pore"/>
    <property type="match status" value="1"/>
</dbReference>
<evidence type="ECO:0000256" key="8">
    <source>
        <dbReference type="ARBA" id="ARBA00023065"/>
    </source>
</evidence>
<evidence type="ECO:0000256" key="6">
    <source>
        <dbReference type="ARBA" id="ARBA00022729"/>
    </source>
</evidence>
<dbReference type="InterPro" id="IPR002172">
    <property type="entry name" value="LDrepeatLR_classA_rpt"/>
</dbReference>
<evidence type="ECO:0000256" key="12">
    <source>
        <dbReference type="PROSITE-ProRule" id="PRU00124"/>
    </source>
</evidence>
<evidence type="ECO:0000256" key="1">
    <source>
        <dbReference type="ARBA" id="ARBA00004141"/>
    </source>
</evidence>
<reference evidence="15 16" key="2">
    <citation type="submission" date="2019-01" db="EMBL/GenBank/DDBJ databases">
        <title>The decoding of complex shrimp genome reveals the adaptation for benthos swimmer, frequently molting mechanism and breeding impact on genome.</title>
        <authorList>
            <person name="Sun Y."/>
            <person name="Gao Y."/>
            <person name="Yu Y."/>
        </authorList>
    </citation>
    <scope>NUCLEOTIDE SEQUENCE [LARGE SCALE GENOMIC DNA]</scope>
    <source>
        <tissue evidence="15">Muscle</tissue>
    </source>
</reference>
<dbReference type="Pfam" id="PF02931">
    <property type="entry name" value="Neur_chan_LBD"/>
    <property type="match status" value="1"/>
</dbReference>
<evidence type="ECO:0000256" key="10">
    <source>
        <dbReference type="ARBA" id="ARBA00023157"/>
    </source>
</evidence>
<reference evidence="15 16" key="1">
    <citation type="submission" date="2018-04" db="EMBL/GenBank/DDBJ databases">
        <authorList>
            <person name="Zhang X."/>
            <person name="Yuan J."/>
            <person name="Li F."/>
            <person name="Xiang J."/>
        </authorList>
    </citation>
    <scope>NUCLEOTIDE SEQUENCE [LARGE SCALE GENOMIC DNA]</scope>
    <source>
        <tissue evidence="15">Muscle</tissue>
    </source>
</reference>
<dbReference type="InterPro" id="IPR018000">
    <property type="entry name" value="Neurotransmitter_ion_chnl_CS"/>
</dbReference>
<dbReference type="PROSITE" id="PS01209">
    <property type="entry name" value="LDLRA_1"/>
    <property type="match status" value="1"/>
</dbReference>
<dbReference type="InterPro" id="IPR006028">
    <property type="entry name" value="GABAA/Glycine_rcpt"/>
</dbReference>
<dbReference type="InterPro" id="IPR038050">
    <property type="entry name" value="Neuro_actylchol_rec"/>
</dbReference>
<organism evidence="15 16">
    <name type="scientific">Penaeus vannamei</name>
    <name type="common">Whiteleg shrimp</name>
    <name type="synonym">Litopenaeus vannamei</name>
    <dbReference type="NCBI Taxonomy" id="6689"/>
    <lineage>
        <taxon>Eukaryota</taxon>
        <taxon>Metazoa</taxon>
        <taxon>Ecdysozoa</taxon>
        <taxon>Arthropoda</taxon>
        <taxon>Crustacea</taxon>
        <taxon>Multicrustacea</taxon>
        <taxon>Malacostraca</taxon>
        <taxon>Eumalacostraca</taxon>
        <taxon>Eucarida</taxon>
        <taxon>Decapoda</taxon>
        <taxon>Dendrobranchiata</taxon>
        <taxon>Penaeoidea</taxon>
        <taxon>Penaeidae</taxon>
        <taxon>Penaeus</taxon>
    </lineage>
</organism>
<dbReference type="PROSITE" id="PS00236">
    <property type="entry name" value="NEUROTR_ION_CHANNEL"/>
    <property type="match status" value="1"/>
</dbReference>
<keyword evidence="10 12" id="KW-1015">Disulfide bond</keyword>
<evidence type="ECO:0000256" key="13">
    <source>
        <dbReference type="RuleBase" id="RU000687"/>
    </source>
</evidence>
<evidence type="ECO:0000313" key="15">
    <source>
        <dbReference type="EMBL" id="ROT71850.1"/>
    </source>
</evidence>
<dbReference type="GO" id="GO:0005886">
    <property type="term" value="C:plasma membrane"/>
    <property type="evidence" value="ECO:0007669"/>
    <property type="project" value="UniProtKB-SubCell"/>
</dbReference>
<dbReference type="InterPro" id="IPR006201">
    <property type="entry name" value="Neur_channel"/>
</dbReference>
<dbReference type="Pfam" id="PF00354">
    <property type="entry name" value="Pentaxin"/>
    <property type="match status" value="1"/>
</dbReference>
<dbReference type="InterPro" id="IPR016187">
    <property type="entry name" value="CTDL_fold"/>
</dbReference>
<feature type="domain" description="C-type lectin" evidence="14">
    <location>
        <begin position="212"/>
        <end position="328"/>
    </location>
</feature>
<dbReference type="Gene3D" id="3.10.100.10">
    <property type="entry name" value="Mannose-Binding Protein A, subunit A"/>
    <property type="match status" value="1"/>
</dbReference>
<name>A0A3R7P0E3_PENVA</name>
<keyword evidence="8 13" id="KW-0406">Ion transport</keyword>
<dbReference type="AlphaFoldDB" id="A0A3R7P0E3"/>
<dbReference type="InterPro" id="IPR006202">
    <property type="entry name" value="Neur_chan_lig-bd"/>
</dbReference>
<feature type="transmembrane region" description="Helical" evidence="13">
    <location>
        <begin position="690"/>
        <end position="708"/>
    </location>
</feature>
<gene>
    <name evidence="15" type="ORF">C7M84_009821</name>
</gene>
<dbReference type="SMART" id="SM00159">
    <property type="entry name" value="PTX"/>
    <property type="match status" value="1"/>
</dbReference>
<keyword evidence="5 13" id="KW-0812">Transmembrane</keyword>
<evidence type="ECO:0000259" key="14">
    <source>
        <dbReference type="PROSITE" id="PS50041"/>
    </source>
</evidence>
<evidence type="ECO:0000256" key="11">
    <source>
        <dbReference type="ARBA" id="ARBA00023303"/>
    </source>
</evidence>
<dbReference type="InterPro" id="IPR001759">
    <property type="entry name" value="PTX_dom"/>
</dbReference>
<dbReference type="GO" id="GO:0005230">
    <property type="term" value="F:extracellular ligand-gated monoatomic ion channel activity"/>
    <property type="evidence" value="ECO:0007669"/>
    <property type="project" value="InterPro"/>
</dbReference>
<dbReference type="InterPro" id="IPR036055">
    <property type="entry name" value="LDL_receptor-like_sf"/>
</dbReference>
<dbReference type="PROSITE" id="PS50068">
    <property type="entry name" value="LDLRA_2"/>
    <property type="match status" value="1"/>
</dbReference>
<dbReference type="Gene3D" id="4.10.400.10">
    <property type="entry name" value="Low-density Lipoprotein Receptor"/>
    <property type="match status" value="1"/>
</dbReference>
<comment type="caution">
    <text evidence="15">The sequence shown here is derived from an EMBL/GenBank/DDBJ whole genome shotgun (WGS) entry which is preliminary data.</text>
</comment>
<dbReference type="InterPro" id="IPR036734">
    <property type="entry name" value="Neur_chan_lig-bd_sf"/>
</dbReference>
<dbReference type="CDD" id="cd00112">
    <property type="entry name" value="LDLa"/>
    <property type="match status" value="1"/>
</dbReference>
<feature type="disulfide bond" evidence="12">
    <location>
        <begin position="437"/>
        <end position="455"/>
    </location>
</feature>
<dbReference type="SUPFAM" id="SSF57424">
    <property type="entry name" value="LDL receptor-like module"/>
    <property type="match status" value="1"/>
</dbReference>
<protein>
    <submittedName>
        <fullName evidence="15">CRE-GGR-3 protein</fullName>
    </submittedName>
</protein>
<dbReference type="Proteomes" id="UP000283509">
    <property type="component" value="Unassembled WGS sequence"/>
</dbReference>
<dbReference type="Pfam" id="PF00059">
    <property type="entry name" value="Lectin_C"/>
    <property type="match status" value="1"/>
</dbReference>
<keyword evidence="4" id="KW-1003">Cell membrane</keyword>
<sequence length="829" mass="94266">MDRNTPLPAAPVSYADTSSEHVIVFQASGRASTDSLLEFRKEIPQMTAITLCAWLRFRHFMPVVDKIVLTISIVIPLYTWTHIFMTFDLITTENYVLVNNEEVKGEVSLNNEEKVGSSLAAGGLLVLGQDQDSLGGGYAITQAFSGDMAQLLMYSKFFSRKDRRTFNCFENRLGLETPILSTSVLEDWEFVGDVETQQIPRHLISPSQKVNFFVLPENEYFSDAAKLCRVLGLPLALPKSEEQNEELFKMAVGVESICITAYSTNVWLGVRANFTTMSWENANNNGRLGYENFDPLYSTLSETDRCVSLGSSHYPRVWHKTSCQKYKPCPACENAPVNSIQVRGLCLQSNFDRRLHIHGTKNLKPMFHGTFYTQLWWDNSTWIMASRLLPRLEARMVIDHTEAYPIGLHRWHVSGDECPAEQLDLLLTVCGEDSFPCSDGTCVLMSQRCDLRAHCDDGSDETECDIVYLQANYERTLPPPPPEKENVLNVTLSIVITAVRTLNLLDQTVTLDVRLTSEWQDSRLKYNDLHSEQFRNQLQDHERLWLPRLITTDDTGSRVDVVTRGESLVVLRGSEPLPADDTRVKKAIVYPGSGNPLLLRQELSISFQCQFDLRWFPFDNQRCSLNLKLNEVESKLVNTIASDPQYLGPEKLPEYEVRAVTMQSRSAGDSGQQLTVRFTNLYRYYLANSYLPSFLLVVISYSTFYFRLEDFNERIMVSITAMLVLVALFSQTSSTILKTTYLKLIDIWYMVCIVVDFVMVMMLALIDFVLHNHSSNRIMVMPSSKNGQSRYFPSKAEKLNKIGRVALPLLFLAFLLVYAIIACVKYVMG</sequence>
<keyword evidence="6" id="KW-0732">Signal</keyword>
<dbReference type="InterPro" id="IPR036719">
    <property type="entry name" value="Neuro-gated_channel_TM_sf"/>
</dbReference>
<dbReference type="Gene3D" id="1.20.58.390">
    <property type="entry name" value="Neurotransmitter-gated ion-channel transmembrane domain"/>
    <property type="match status" value="1"/>
</dbReference>
<dbReference type="PRINTS" id="PR00252">
    <property type="entry name" value="NRIONCHANNEL"/>
</dbReference>
<feature type="transmembrane region" description="Helical" evidence="13">
    <location>
        <begin position="715"/>
        <end position="736"/>
    </location>
</feature>
<keyword evidence="3 13" id="KW-0813">Transport</keyword>
<evidence type="ECO:0000256" key="7">
    <source>
        <dbReference type="ARBA" id="ARBA00022989"/>
    </source>
</evidence>
<dbReference type="Gene3D" id="2.70.170.10">
    <property type="entry name" value="Neurotransmitter-gated ion-channel ligand-binding domain"/>
    <property type="match status" value="1"/>
</dbReference>
<dbReference type="SUPFAM" id="SSF49899">
    <property type="entry name" value="Concanavalin A-like lectins/glucanases"/>
    <property type="match status" value="1"/>
</dbReference>
<keyword evidence="16" id="KW-1185">Reference proteome</keyword>
<dbReference type="Gene3D" id="2.60.120.200">
    <property type="match status" value="1"/>
</dbReference>
<dbReference type="SMART" id="SM00192">
    <property type="entry name" value="LDLa"/>
    <property type="match status" value="1"/>
</dbReference>
<keyword evidence="11 13" id="KW-0407">Ion channel</keyword>
<dbReference type="Pfam" id="PF00057">
    <property type="entry name" value="Ldl_recept_a"/>
    <property type="match status" value="1"/>
</dbReference>
<dbReference type="GO" id="GO:0004888">
    <property type="term" value="F:transmembrane signaling receptor activity"/>
    <property type="evidence" value="ECO:0007669"/>
    <property type="project" value="InterPro"/>
</dbReference>
<evidence type="ECO:0000256" key="4">
    <source>
        <dbReference type="ARBA" id="ARBA00022475"/>
    </source>
</evidence>
<dbReference type="SUPFAM" id="SSF56436">
    <property type="entry name" value="C-type lectin-like"/>
    <property type="match status" value="1"/>
</dbReference>
<dbReference type="CDD" id="cd00037">
    <property type="entry name" value="CLECT"/>
    <property type="match status" value="1"/>
</dbReference>
<comment type="similarity">
    <text evidence="13">Belongs to the ligand-gated ion channel (TC 1.A.9) family.</text>
</comment>
<evidence type="ECO:0000256" key="9">
    <source>
        <dbReference type="ARBA" id="ARBA00023136"/>
    </source>
</evidence>
<evidence type="ECO:0000256" key="5">
    <source>
        <dbReference type="ARBA" id="ARBA00022692"/>
    </source>
</evidence>
<keyword evidence="9 13" id="KW-0472">Membrane</keyword>
<feature type="disulfide bond" evidence="12">
    <location>
        <begin position="430"/>
        <end position="442"/>
    </location>
</feature>
<accession>A0A3R7P0E3</accession>
<feature type="transmembrane region" description="Helical" evidence="13">
    <location>
        <begin position="805"/>
        <end position="828"/>
    </location>
</feature>
<dbReference type="InterPro" id="IPR016186">
    <property type="entry name" value="C-type_lectin-like/link_sf"/>
</dbReference>
<evidence type="ECO:0000256" key="3">
    <source>
        <dbReference type="ARBA" id="ARBA00022448"/>
    </source>
</evidence>
<dbReference type="InterPro" id="IPR023415">
    <property type="entry name" value="LDLR_class-A_CS"/>
</dbReference>
<dbReference type="OrthoDB" id="6379185at2759"/>
<dbReference type="PANTHER" id="PTHR18945">
    <property type="entry name" value="NEUROTRANSMITTER GATED ION CHANNEL"/>
    <property type="match status" value="1"/>
</dbReference>
<dbReference type="PROSITE" id="PS50041">
    <property type="entry name" value="C_TYPE_LECTIN_2"/>
    <property type="match status" value="1"/>
</dbReference>
<dbReference type="PRINTS" id="PR00253">
    <property type="entry name" value="GABAARECEPTR"/>
</dbReference>
<evidence type="ECO:0000313" key="16">
    <source>
        <dbReference type="Proteomes" id="UP000283509"/>
    </source>
</evidence>
<evidence type="ECO:0000256" key="2">
    <source>
        <dbReference type="ARBA" id="ARBA00004236"/>
    </source>
</evidence>
<dbReference type="SUPFAM" id="SSF63712">
    <property type="entry name" value="Nicotinic receptor ligand binding domain-like"/>
    <property type="match status" value="1"/>
</dbReference>
<feature type="disulfide bond" evidence="12">
    <location>
        <begin position="449"/>
        <end position="464"/>
    </location>
</feature>
<feature type="transmembrane region" description="Helical" evidence="13">
    <location>
        <begin position="748"/>
        <end position="770"/>
    </location>
</feature>
<proteinExistence type="inferred from homology"/>
<dbReference type="EMBL" id="QCYY01002239">
    <property type="protein sequence ID" value="ROT71850.1"/>
    <property type="molecule type" value="Genomic_DNA"/>
</dbReference>
<dbReference type="InterPro" id="IPR013320">
    <property type="entry name" value="ConA-like_dom_sf"/>
</dbReference>
<keyword evidence="7 13" id="KW-1133">Transmembrane helix</keyword>